<dbReference type="Pfam" id="PF00107">
    <property type="entry name" value="ADH_zinc_N"/>
    <property type="match status" value="1"/>
</dbReference>
<dbReference type="InterPro" id="IPR036291">
    <property type="entry name" value="NAD(P)-bd_dom_sf"/>
</dbReference>
<feature type="domain" description="Enoyl reductase (ER)" evidence="6">
    <location>
        <begin position="8"/>
        <end position="340"/>
    </location>
</feature>
<dbReference type="Gene3D" id="3.90.180.10">
    <property type="entry name" value="Medium-chain alcohol dehydrogenases, catalytic domain"/>
    <property type="match status" value="2"/>
</dbReference>
<sequence length="342" mass="35982">MARAIVFDAPGSAILEERDLAPPVAGEIAVEADVSLVSAGTERSLLTKFHRYPVEPGYSMAGHVTAVGPDVTAFAPGDRVIVHSGHASATVIDQRFALRIPANVASEDAAFFTIGAMAVYTIRLAALDIGSPLLILGQGLIGLVTTQVARIAGAAPLIVTDVVQERLDLARELGADHGFRADQSGELAALARSLPGGGPAATIDLSGVPSTIETALALTRRGGRVIPASMIPGGHQVDIFGRAWIEGLSIVGAYFNARPWSLDATEVTSPLDWPVRPYSAGRLQGTAMPTSLEDAAIFLRLLENGRIKLDRIVTEAVDADDAPAMFMRLPQSDALGSIIRWR</sequence>
<comment type="cofactor">
    <cofactor evidence="1">
        <name>Zn(2+)</name>
        <dbReference type="ChEBI" id="CHEBI:29105"/>
    </cofactor>
</comment>
<comment type="similarity">
    <text evidence="2">Belongs to the zinc-containing alcohol dehydrogenase family.</text>
</comment>
<dbReference type="Pfam" id="PF08240">
    <property type="entry name" value="ADH_N"/>
    <property type="match status" value="1"/>
</dbReference>
<dbReference type="InterPro" id="IPR020843">
    <property type="entry name" value="ER"/>
</dbReference>
<evidence type="ECO:0000313" key="8">
    <source>
        <dbReference type="Proteomes" id="UP000015525"/>
    </source>
</evidence>
<evidence type="ECO:0000256" key="5">
    <source>
        <dbReference type="ARBA" id="ARBA00023002"/>
    </source>
</evidence>
<keyword evidence="5" id="KW-0560">Oxidoreductase</keyword>
<dbReference type="Proteomes" id="UP000015525">
    <property type="component" value="Unassembled WGS sequence"/>
</dbReference>
<evidence type="ECO:0000256" key="4">
    <source>
        <dbReference type="ARBA" id="ARBA00022833"/>
    </source>
</evidence>
<organism evidence="7 8">
    <name type="scientific">Sphingobium quisquiliarum P25</name>
    <dbReference type="NCBI Taxonomy" id="1329909"/>
    <lineage>
        <taxon>Bacteria</taxon>
        <taxon>Pseudomonadati</taxon>
        <taxon>Pseudomonadota</taxon>
        <taxon>Alphaproteobacteria</taxon>
        <taxon>Sphingomonadales</taxon>
        <taxon>Sphingomonadaceae</taxon>
        <taxon>Sphingobium</taxon>
    </lineage>
</organism>
<dbReference type="AlphaFoldDB" id="T0GW93"/>
<dbReference type="InterPro" id="IPR011032">
    <property type="entry name" value="GroES-like_sf"/>
</dbReference>
<dbReference type="InterPro" id="IPR013154">
    <property type="entry name" value="ADH-like_N"/>
</dbReference>
<accession>T0GW93</accession>
<dbReference type="SUPFAM" id="SSF51735">
    <property type="entry name" value="NAD(P)-binding Rossmann-fold domains"/>
    <property type="match status" value="1"/>
</dbReference>
<dbReference type="SUPFAM" id="SSF50129">
    <property type="entry name" value="GroES-like"/>
    <property type="match status" value="1"/>
</dbReference>
<dbReference type="SMART" id="SM00829">
    <property type="entry name" value="PKS_ER"/>
    <property type="match status" value="1"/>
</dbReference>
<comment type="caution">
    <text evidence="7">The sequence shown here is derived from an EMBL/GenBank/DDBJ whole genome shotgun (WGS) entry which is preliminary data.</text>
</comment>
<dbReference type="InterPro" id="IPR013149">
    <property type="entry name" value="ADH-like_C"/>
</dbReference>
<proteinExistence type="inferred from homology"/>
<dbReference type="PANTHER" id="PTHR43350">
    <property type="entry name" value="NAD-DEPENDENT ALCOHOL DEHYDROGENASE"/>
    <property type="match status" value="1"/>
</dbReference>
<protein>
    <recommendedName>
        <fullName evidence="6">Enoyl reductase (ER) domain-containing protein</fullName>
    </recommendedName>
</protein>
<name>T0GW93_9SPHN</name>
<gene>
    <name evidence="7" type="ORF">L288_14160</name>
</gene>
<keyword evidence="3" id="KW-0479">Metal-binding</keyword>
<dbReference type="PANTHER" id="PTHR43350:SF19">
    <property type="entry name" value="D-GULOSIDE 3-DEHYDROGENASE"/>
    <property type="match status" value="1"/>
</dbReference>
<dbReference type="PATRIC" id="fig|1329909.3.peg.2716"/>
<dbReference type="EMBL" id="ATHO01000130">
    <property type="protein sequence ID" value="EQB04218.1"/>
    <property type="molecule type" value="Genomic_DNA"/>
</dbReference>
<keyword evidence="8" id="KW-1185">Reference proteome</keyword>
<dbReference type="GO" id="GO:0046872">
    <property type="term" value="F:metal ion binding"/>
    <property type="evidence" value="ECO:0007669"/>
    <property type="project" value="UniProtKB-KW"/>
</dbReference>
<keyword evidence="4" id="KW-0862">Zinc</keyword>
<dbReference type="RefSeq" id="WP_021238951.1">
    <property type="nucleotide sequence ID" value="NZ_ATHO01000130.1"/>
</dbReference>
<dbReference type="Gene3D" id="3.40.50.720">
    <property type="entry name" value="NAD(P)-binding Rossmann-like Domain"/>
    <property type="match status" value="1"/>
</dbReference>
<evidence type="ECO:0000256" key="2">
    <source>
        <dbReference type="ARBA" id="ARBA00008072"/>
    </source>
</evidence>
<dbReference type="CDD" id="cd08255">
    <property type="entry name" value="2-desacetyl-2-hydroxyethyl_bacteriochlorophyllide_like"/>
    <property type="match status" value="1"/>
</dbReference>
<evidence type="ECO:0000256" key="1">
    <source>
        <dbReference type="ARBA" id="ARBA00001947"/>
    </source>
</evidence>
<reference evidence="7 8" key="1">
    <citation type="journal article" date="2013" name="Genome Announc.">
        <title>Draft Genome Sequence of Sphingobium quisquiliarum Strain P25T, a Novel Hexachlorocyclohexane (HCH)-Degrading Bacterium Isolated from an HCH Dumpsite.</title>
        <authorList>
            <person name="Kumar Singh A."/>
            <person name="Sangwan N."/>
            <person name="Sharma A."/>
            <person name="Gupta V."/>
            <person name="Khurana J.P."/>
            <person name="Lal R."/>
        </authorList>
    </citation>
    <scope>NUCLEOTIDE SEQUENCE [LARGE SCALE GENOMIC DNA]</scope>
    <source>
        <strain evidence="7 8">P25</strain>
    </source>
</reference>
<dbReference type="GO" id="GO:0016491">
    <property type="term" value="F:oxidoreductase activity"/>
    <property type="evidence" value="ECO:0007669"/>
    <property type="project" value="UniProtKB-KW"/>
</dbReference>
<evidence type="ECO:0000259" key="6">
    <source>
        <dbReference type="SMART" id="SM00829"/>
    </source>
</evidence>
<evidence type="ECO:0000256" key="3">
    <source>
        <dbReference type="ARBA" id="ARBA00022723"/>
    </source>
</evidence>
<evidence type="ECO:0000313" key="7">
    <source>
        <dbReference type="EMBL" id="EQB04218.1"/>
    </source>
</evidence>